<dbReference type="CDD" id="cd08168">
    <property type="entry name" value="Cytochrom_C3"/>
    <property type="match status" value="1"/>
</dbReference>
<dbReference type="SUPFAM" id="SSF48695">
    <property type="entry name" value="Multiheme cytochromes"/>
    <property type="match status" value="1"/>
</dbReference>
<feature type="transmembrane region" description="Helical" evidence="1">
    <location>
        <begin position="74"/>
        <end position="99"/>
    </location>
</feature>
<keyword evidence="1" id="KW-1133">Transmembrane helix</keyword>
<evidence type="ECO:0000256" key="1">
    <source>
        <dbReference type="SAM" id="Phobius"/>
    </source>
</evidence>
<feature type="transmembrane region" description="Helical" evidence="1">
    <location>
        <begin position="32"/>
        <end position="53"/>
    </location>
</feature>
<evidence type="ECO:0008006" key="3">
    <source>
        <dbReference type="Google" id="ProtNLM"/>
    </source>
</evidence>
<evidence type="ECO:0000313" key="2">
    <source>
        <dbReference type="EMBL" id="SVD79326.1"/>
    </source>
</evidence>
<name>A0A382Y7N9_9ZZZZ</name>
<dbReference type="EMBL" id="UINC01173627">
    <property type="protein sequence ID" value="SVD79326.1"/>
    <property type="molecule type" value="Genomic_DNA"/>
</dbReference>
<dbReference type="InterPro" id="IPR036280">
    <property type="entry name" value="Multihaem_cyt_sf"/>
</dbReference>
<feature type="transmembrane region" description="Helical" evidence="1">
    <location>
        <begin position="105"/>
        <end position="127"/>
    </location>
</feature>
<keyword evidence="1" id="KW-0472">Membrane</keyword>
<feature type="non-terminal residue" evidence="2">
    <location>
        <position position="241"/>
    </location>
</feature>
<feature type="transmembrane region" description="Helical" evidence="1">
    <location>
        <begin position="139"/>
        <end position="159"/>
    </location>
</feature>
<keyword evidence="1" id="KW-0812">Transmembrane</keyword>
<gene>
    <name evidence="2" type="ORF">METZ01_LOCUS432180</name>
</gene>
<reference evidence="2" key="1">
    <citation type="submission" date="2018-05" db="EMBL/GenBank/DDBJ databases">
        <authorList>
            <person name="Lanie J.A."/>
            <person name="Ng W.-L."/>
            <person name="Kazmierczak K.M."/>
            <person name="Andrzejewski T.M."/>
            <person name="Davidsen T.M."/>
            <person name="Wayne K.J."/>
            <person name="Tettelin H."/>
            <person name="Glass J.I."/>
            <person name="Rusch D."/>
            <person name="Podicherti R."/>
            <person name="Tsui H.-C.T."/>
            <person name="Winkler M.E."/>
        </authorList>
    </citation>
    <scope>NUCLEOTIDE SEQUENCE</scope>
</reference>
<protein>
    <recommendedName>
        <fullName evidence="3">Cytochrome c7-like domain-containing protein</fullName>
    </recommendedName>
</protein>
<sequence>MPKILIPILALLSVAATFLSLGAVFITSGEAGTIGIGLGIIGAVLAITGFRALEGYLARGGRIAGRQVSFPSGFTPFWIPTLAIILVAGIFLGLGTVFTLGGNDFTVVMGLLIIVVILIVGGSLGRIDSGDMNQRLRTLAIVSIGSVVSASFLIIALIIGGKLVGHYFWEVDQVFQPTPTQPIAFTHVPHVQQAGIDCVFCHRTVTTQPAASIPPVQQCVFCHKIIAQKSSEVGKLLAAWD</sequence>
<dbReference type="AlphaFoldDB" id="A0A382Y7N9"/>
<accession>A0A382Y7N9</accession>
<dbReference type="Gene3D" id="3.90.10.10">
    <property type="entry name" value="Cytochrome C3"/>
    <property type="match status" value="1"/>
</dbReference>
<organism evidence="2">
    <name type="scientific">marine metagenome</name>
    <dbReference type="NCBI Taxonomy" id="408172"/>
    <lineage>
        <taxon>unclassified sequences</taxon>
        <taxon>metagenomes</taxon>
        <taxon>ecological metagenomes</taxon>
    </lineage>
</organism>
<proteinExistence type="predicted"/>